<accession>A0A4V4H9X7</accession>
<organism evidence="2 3">
    <name type="scientific">Musa balbisiana</name>
    <name type="common">Banana</name>
    <dbReference type="NCBI Taxonomy" id="52838"/>
    <lineage>
        <taxon>Eukaryota</taxon>
        <taxon>Viridiplantae</taxon>
        <taxon>Streptophyta</taxon>
        <taxon>Embryophyta</taxon>
        <taxon>Tracheophyta</taxon>
        <taxon>Spermatophyta</taxon>
        <taxon>Magnoliopsida</taxon>
        <taxon>Liliopsida</taxon>
        <taxon>Zingiberales</taxon>
        <taxon>Musaceae</taxon>
        <taxon>Musa</taxon>
    </lineage>
</organism>
<protein>
    <submittedName>
        <fullName evidence="2">Uncharacterized protein</fullName>
    </submittedName>
</protein>
<name>A0A4V4H9X7_MUSBA</name>
<evidence type="ECO:0000313" key="3">
    <source>
        <dbReference type="Proteomes" id="UP000317650"/>
    </source>
</evidence>
<dbReference type="GO" id="GO:0016020">
    <property type="term" value="C:membrane"/>
    <property type="evidence" value="ECO:0007669"/>
    <property type="project" value="TreeGrafter"/>
</dbReference>
<dbReference type="Proteomes" id="UP000317650">
    <property type="component" value="Chromosome 4"/>
</dbReference>
<evidence type="ECO:0000256" key="1">
    <source>
        <dbReference type="SAM" id="Phobius"/>
    </source>
</evidence>
<feature type="transmembrane region" description="Helical" evidence="1">
    <location>
        <begin position="6"/>
        <end position="25"/>
    </location>
</feature>
<gene>
    <name evidence="2" type="ORF">C4D60_Mb04t21530</name>
</gene>
<feature type="transmembrane region" description="Helical" evidence="1">
    <location>
        <begin position="79"/>
        <end position="96"/>
    </location>
</feature>
<sequence length="410" mass="47891">MGSFKNAAIAFLAPLPSVLFYLSFLHHYRHRSSPSPPPSDHLWGWCFHHPLLLANVLFFANVDVLFWLIGLLLSNHWLIDLYWTVIPVMLVHYFVATRWRRRTLLGGSGPLLLHHYQPPLSPSPPSDHLWAGASTTLSSSPTSLFFANVDVLFWLIGLLLSNHWLIDLYWTVIPVMLVHYFASHPLAKADAARSAVVTVLTWVWSVRLTHNYFRRERWQWGAREDWRFNEMRKEYGRPWWWISFFAVYLSQQAFLIGICLPMYAIHSSDKPWNIWDSLATVACLSGIVIAYFADSQLYEFVSRNETLSKHGAPLVPNLDTGIWRYSRHPNYFGEQLWWWSLFVYAWNVGQGWMFIGPLVNSLCLAYVTVLVERRMLKKDHRAEAYREVPEDNIRLDSLVQENKWSSKGKE</sequence>
<feature type="transmembrane region" description="Helical" evidence="1">
    <location>
        <begin position="272"/>
        <end position="293"/>
    </location>
</feature>
<dbReference type="EMBL" id="PYDT01000001">
    <property type="protein sequence ID" value="THU73315.1"/>
    <property type="molecule type" value="Genomic_DNA"/>
</dbReference>
<dbReference type="STRING" id="52838.A0A4V4H9X7"/>
<dbReference type="InterPro" id="IPR010721">
    <property type="entry name" value="UstE-like"/>
</dbReference>
<dbReference type="PROSITE" id="PS50244">
    <property type="entry name" value="S5A_REDUCTASE"/>
    <property type="match status" value="1"/>
</dbReference>
<keyword evidence="1" id="KW-0812">Transmembrane</keyword>
<feature type="transmembrane region" description="Helical" evidence="1">
    <location>
        <begin position="144"/>
        <end position="166"/>
    </location>
</feature>
<feature type="transmembrane region" description="Helical" evidence="1">
    <location>
        <begin position="51"/>
        <end position="73"/>
    </location>
</feature>
<evidence type="ECO:0000313" key="2">
    <source>
        <dbReference type="EMBL" id="THU73315.1"/>
    </source>
</evidence>
<feature type="transmembrane region" description="Helical" evidence="1">
    <location>
        <begin position="351"/>
        <end position="371"/>
    </location>
</feature>
<dbReference type="PANTHER" id="PTHR32251">
    <property type="entry name" value="3-OXO-5-ALPHA-STEROID 4-DEHYDROGENASE"/>
    <property type="match status" value="1"/>
</dbReference>
<feature type="transmembrane region" description="Helical" evidence="1">
    <location>
        <begin position="239"/>
        <end position="260"/>
    </location>
</feature>
<dbReference type="Gene3D" id="1.20.120.1630">
    <property type="match status" value="1"/>
</dbReference>
<keyword evidence="1" id="KW-1133">Transmembrane helix</keyword>
<comment type="caution">
    <text evidence="2">The sequence shown here is derived from an EMBL/GenBank/DDBJ whole genome shotgun (WGS) entry which is preliminary data.</text>
</comment>
<dbReference type="PANTHER" id="PTHR32251:SF23">
    <property type="entry name" value="3-OXO-5-ALPHA-STEROID 4-DEHYDROGENASE (DUF1295)"/>
    <property type="match status" value="1"/>
</dbReference>
<keyword evidence="1" id="KW-0472">Membrane</keyword>
<keyword evidence="3" id="KW-1185">Reference proteome</keyword>
<dbReference type="Pfam" id="PF06966">
    <property type="entry name" value="DUF1295"/>
    <property type="match status" value="1"/>
</dbReference>
<dbReference type="AlphaFoldDB" id="A0A4V4H9X7"/>
<reference evidence="2 3" key="1">
    <citation type="journal article" date="2019" name="Nat. Plants">
        <title>Genome sequencing of Musa balbisiana reveals subgenome evolution and function divergence in polyploid bananas.</title>
        <authorList>
            <person name="Yao X."/>
        </authorList>
    </citation>
    <scope>NUCLEOTIDE SEQUENCE [LARGE SCALE GENOMIC DNA]</scope>
    <source>
        <strain evidence="3">cv. DH-PKW</strain>
        <tissue evidence="2">Leaves</tissue>
    </source>
</reference>
<proteinExistence type="predicted"/>